<keyword evidence="8" id="KW-0406">Ion transport</keyword>
<keyword evidence="10" id="KW-0739">Sodium transport</keyword>
<evidence type="ECO:0000256" key="7">
    <source>
        <dbReference type="ARBA" id="ARBA00023053"/>
    </source>
</evidence>
<sequence>MNYLIALLLMISFAKFFGWVAEKAKCPSVVGEIIGGVILGPSFLHLIRPNDMVTILAQVGVVALMFIAGLTCDVDRLKKYFTPGIMVALLGVIFPVASIYVVCRYFQISIIESSFIGIVFAATSVSISVAVLDEMKELKSSAGVTILAAAVADDIISIVLLSVAVPVLGIGNGHGRSDALFLVLLQIVYFLFVWLCYRIIMIMRSTLEPLHINPGLLGLLFCLLLSGAAEMVKLSGVTGAFFAGLIISQTRMNKKLSVNMRALGGLAIIPIFFVSIGISMNVSSIFANINLFIILTILAIATKFIGAFIGAKVSRFDVKNASEIGAGMISRGEVGVVIAEAGLKSHFISNAHYSTLVAVIVVTTILAPIILKPIVLWKQKAEQ</sequence>
<feature type="transmembrane region" description="Helical" evidence="11">
    <location>
        <begin position="260"/>
        <end position="279"/>
    </location>
</feature>
<evidence type="ECO:0000256" key="9">
    <source>
        <dbReference type="ARBA" id="ARBA00023136"/>
    </source>
</evidence>
<keyword evidence="14" id="KW-1185">Reference proteome</keyword>
<keyword evidence="3" id="KW-0813">Transport</keyword>
<evidence type="ECO:0000313" key="14">
    <source>
        <dbReference type="Proteomes" id="UP001438112"/>
    </source>
</evidence>
<name>A0ABP9ZG54_9LACO</name>
<feature type="transmembrane region" description="Helical" evidence="11">
    <location>
        <begin position="53"/>
        <end position="71"/>
    </location>
</feature>
<dbReference type="EMBL" id="BAABVV010000017">
    <property type="protein sequence ID" value="GAA6113778.1"/>
    <property type="molecule type" value="Genomic_DNA"/>
</dbReference>
<evidence type="ECO:0000259" key="12">
    <source>
        <dbReference type="Pfam" id="PF00999"/>
    </source>
</evidence>
<dbReference type="Proteomes" id="UP001438112">
    <property type="component" value="Unassembled WGS sequence"/>
</dbReference>
<proteinExistence type="inferred from homology"/>
<evidence type="ECO:0000256" key="4">
    <source>
        <dbReference type="ARBA" id="ARBA00022449"/>
    </source>
</evidence>
<gene>
    <name evidence="13" type="ORF">AP20H10_01410</name>
</gene>
<keyword evidence="9 11" id="KW-0472">Membrane</keyword>
<evidence type="ECO:0000313" key="13">
    <source>
        <dbReference type="EMBL" id="GAA6113778.1"/>
    </source>
</evidence>
<evidence type="ECO:0000256" key="11">
    <source>
        <dbReference type="SAM" id="Phobius"/>
    </source>
</evidence>
<dbReference type="InterPro" id="IPR006153">
    <property type="entry name" value="Cation/H_exchanger_TM"/>
</dbReference>
<evidence type="ECO:0000256" key="3">
    <source>
        <dbReference type="ARBA" id="ARBA00022448"/>
    </source>
</evidence>
<dbReference type="Pfam" id="PF00999">
    <property type="entry name" value="Na_H_Exchanger"/>
    <property type="match status" value="1"/>
</dbReference>
<feature type="transmembrane region" description="Helical" evidence="11">
    <location>
        <begin position="285"/>
        <end position="309"/>
    </location>
</feature>
<keyword evidence="4" id="KW-0050">Antiport</keyword>
<feature type="domain" description="Cation/H+ exchanger transmembrane" evidence="12">
    <location>
        <begin position="13"/>
        <end position="377"/>
    </location>
</feature>
<keyword evidence="7" id="KW-0915">Sodium</keyword>
<feature type="transmembrane region" description="Helical" evidence="11">
    <location>
        <begin position="215"/>
        <end position="248"/>
    </location>
</feature>
<keyword evidence="5 11" id="KW-0812">Transmembrane</keyword>
<feature type="transmembrane region" description="Helical" evidence="11">
    <location>
        <begin position="83"/>
        <end position="103"/>
    </location>
</feature>
<organism evidence="13 14">
    <name type="scientific">Apilactobacillus apinorum</name>
    <dbReference type="NCBI Taxonomy" id="1218495"/>
    <lineage>
        <taxon>Bacteria</taxon>
        <taxon>Bacillati</taxon>
        <taxon>Bacillota</taxon>
        <taxon>Bacilli</taxon>
        <taxon>Lactobacillales</taxon>
        <taxon>Lactobacillaceae</taxon>
        <taxon>Apilactobacillus</taxon>
    </lineage>
</organism>
<feature type="transmembrane region" description="Helical" evidence="11">
    <location>
        <begin position="353"/>
        <end position="371"/>
    </location>
</feature>
<dbReference type="InterPro" id="IPR038770">
    <property type="entry name" value="Na+/solute_symporter_sf"/>
</dbReference>
<protein>
    <submittedName>
        <fullName evidence="13">Cation:proton antiporter</fullName>
    </submittedName>
</protein>
<feature type="transmembrane region" description="Helical" evidence="11">
    <location>
        <begin position="115"/>
        <end position="132"/>
    </location>
</feature>
<evidence type="ECO:0000256" key="1">
    <source>
        <dbReference type="ARBA" id="ARBA00004141"/>
    </source>
</evidence>
<comment type="similarity">
    <text evidence="2">Belongs to the monovalent cation:proton antiporter 2 (CPA2) transporter (TC 2.A.37) family.</text>
</comment>
<feature type="transmembrane region" description="Helical" evidence="11">
    <location>
        <begin position="180"/>
        <end position="203"/>
    </location>
</feature>
<evidence type="ECO:0000256" key="6">
    <source>
        <dbReference type="ARBA" id="ARBA00022989"/>
    </source>
</evidence>
<reference evidence="13 14" key="1">
    <citation type="submission" date="2024-03" db="EMBL/GenBank/DDBJ databases">
        <title>Inconsistent identification of Apilactobacillus kunkeei-related strains obtained by well-developed overall genome related indices.</title>
        <authorList>
            <person name="Maeno S."/>
            <person name="Endo A."/>
        </authorList>
    </citation>
    <scope>NUCLEOTIDE SEQUENCE [LARGE SCALE GENOMIC DNA]</scope>
    <source>
        <strain evidence="13 14">20H-10</strain>
    </source>
</reference>
<dbReference type="PANTHER" id="PTHR43562">
    <property type="entry name" value="NAPA-TYPE SODIUM/HYDROGEN ANTIPORTER"/>
    <property type="match status" value="1"/>
</dbReference>
<evidence type="ECO:0000256" key="2">
    <source>
        <dbReference type="ARBA" id="ARBA00005551"/>
    </source>
</evidence>
<comment type="subcellular location">
    <subcellularLocation>
        <location evidence="1">Membrane</location>
        <topology evidence="1">Multi-pass membrane protein</topology>
    </subcellularLocation>
</comment>
<evidence type="ECO:0000256" key="5">
    <source>
        <dbReference type="ARBA" id="ARBA00022692"/>
    </source>
</evidence>
<dbReference type="RefSeq" id="WP_353317278.1">
    <property type="nucleotide sequence ID" value="NZ_BAABVV010000017.1"/>
</dbReference>
<dbReference type="PANTHER" id="PTHR43562:SF3">
    <property type="entry name" value="SODIUM ION_PROTON EXCHANGER (EUROFUNG)"/>
    <property type="match status" value="1"/>
</dbReference>
<dbReference type="Gene3D" id="1.20.1530.20">
    <property type="match status" value="1"/>
</dbReference>
<evidence type="ECO:0000256" key="8">
    <source>
        <dbReference type="ARBA" id="ARBA00023065"/>
    </source>
</evidence>
<feature type="transmembrane region" description="Helical" evidence="11">
    <location>
        <begin position="144"/>
        <end position="168"/>
    </location>
</feature>
<feature type="transmembrane region" description="Helical" evidence="11">
    <location>
        <begin position="28"/>
        <end position="46"/>
    </location>
</feature>
<accession>A0ABP9ZG54</accession>
<comment type="caution">
    <text evidence="13">The sequence shown here is derived from an EMBL/GenBank/DDBJ whole genome shotgun (WGS) entry which is preliminary data.</text>
</comment>
<keyword evidence="6 11" id="KW-1133">Transmembrane helix</keyword>
<evidence type="ECO:0000256" key="10">
    <source>
        <dbReference type="ARBA" id="ARBA00023201"/>
    </source>
</evidence>